<comment type="function">
    <text evidence="11 12">Key component of the proton channel; it plays a direct role in the translocation of protons across the membrane.</text>
</comment>
<dbReference type="RefSeq" id="WP_272735957.1">
    <property type="nucleotide sequence ID" value="NZ_CP116942.1"/>
</dbReference>
<dbReference type="InterPro" id="IPR023011">
    <property type="entry name" value="ATP_synth_F0_asu_AS"/>
</dbReference>
<feature type="transmembrane region" description="Helical" evidence="11">
    <location>
        <begin position="180"/>
        <end position="201"/>
    </location>
</feature>
<keyword evidence="7 11" id="KW-1133">Transmembrane helix</keyword>
<name>A0AAE9Y8S4_9ACTN</name>
<proteinExistence type="inferred from homology"/>
<feature type="transmembrane region" description="Helical" evidence="11">
    <location>
        <begin position="32"/>
        <end position="49"/>
    </location>
</feature>
<evidence type="ECO:0000256" key="3">
    <source>
        <dbReference type="ARBA" id="ARBA00022448"/>
    </source>
</evidence>
<dbReference type="SUPFAM" id="SSF81336">
    <property type="entry name" value="F1F0 ATP synthase subunit A"/>
    <property type="match status" value="1"/>
</dbReference>
<keyword evidence="14" id="KW-1185">Reference proteome</keyword>
<evidence type="ECO:0000256" key="6">
    <source>
        <dbReference type="ARBA" id="ARBA00022781"/>
    </source>
</evidence>
<feature type="transmembrane region" description="Helical" evidence="11">
    <location>
        <begin position="232"/>
        <end position="250"/>
    </location>
</feature>
<evidence type="ECO:0000256" key="8">
    <source>
        <dbReference type="ARBA" id="ARBA00023065"/>
    </source>
</evidence>
<gene>
    <name evidence="11 13" type="primary">atpB</name>
    <name evidence="13" type="ORF">PO878_18205</name>
</gene>
<protein>
    <recommendedName>
        <fullName evidence="11 12">ATP synthase subunit a</fullName>
    </recommendedName>
    <alternativeName>
        <fullName evidence="11">ATP synthase F0 sector subunit a</fullName>
    </alternativeName>
    <alternativeName>
        <fullName evidence="11">F-ATPase subunit 6</fullName>
    </alternativeName>
</protein>
<dbReference type="Gene3D" id="1.20.120.220">
    <property type="entry name" value="ATP synthase, F0 complex, subunit A"/>
    <property type="match status" value="1"/>
</dbReference>
<dbReference type="PANTHER" id="PTHR11410:SF0">
    <property type="entry name" value="ATP SYNTHASE SUBUNIT A"/>
    <property type="match status" value="1"/>
</dbReference>
<dbReference type="InterPro" id="IPR000568">
    <property type="entry name" value="ATP_synth_F0_asu"/>
</dbReference>
<dbReference type="KEGG" id="ima:PO878_18205"/>
<keyword evidence="10 11" id="KW-0066">ATP synthesis</keyword>
<evidence type="ECO:0000256" key="5">
    <source>
        <dbReference type="ARBA" id="ARBA00022692"/>
    </source>
</evidence>
<dbReference type="PANTHER" id="PTHR11410">
    <property type="entry name" value="ATP SYNTHASE SUBUNIT A"/>
    <property type="match status" value="1"/>
</dbReference>
<dbReference type="PRINTS" id="PR00123">
    <property type="entry name" value="ATPASEA"/>
</dbReference>
<feature type="transmembrane region" description="Helical" evidence="11">
    <location>
        <begin position="118"/>
        <end position="137"/>
    </location>
</feature>
<evidence type="ECO:0000256" key="12">
    <source>
        <dbReference type="RuleBase" id="RU000483"/>
    </source>
</evidence>
<evidence type="ECO:0000256" key="9">
    <source>
        <dbReference type="ARBA" id="ARBA00023136"/>
    </source>
</evidence>
<dbReference type="InterPro" id="IPR035908">
    <property type="entry name" value="F0_ATP_A_sf"/>
</dbReference>
<dbReference type="Pfam" id="PF00119">
    <property type="entry name" value="ATP-synt_A"/>
    <property type="match status" value="1"/>
</dbReference>
<dbReference type="GO" id="GO:0005886">
    <property type="term" value="C:plasma membrane"/>
    <property type="evidence" value="ECO:0007669"/>
    <property type="project" value="UniProtKB-SubCell"/>
</dbReference>
<evidence type="ECO:0000256" key="7">
    <source>
        <dbReference type="ARBA" id="ARBA00022989"/>
    </source>
</evidence>
<dbReference type="Proteomes" id="UP001216390">
    <property type="component" value="Chromosome"/>
</dbReference>
<dbReference type="EMBL" id="CP116942">
    <property type="protein sequence ID" value="WCO66434.1"/>
    <property type="molecule type" value="Genomic_DNA"/>
</dbReference>
<dbReference type="CDD" id="cd00310">
    <property type="entry name" value="ATP-synt_Fo_a_6"/>
    <property type="match status" value="1"/>
</dbReference>
<keyword evidence="9 11" id="KW-0472">Membrane</keyword>
<evidence type="ECO:0000256" key="4">
    <source>
        <dbReference type="ARBA" id="ARBA00022547"/>
    </source>
</evidence>
<dbReference type="AlphaFoldDB" id="A0AAE9Y8S4"/>
<reference evidence="13" key="1">
    <citation type="submission" date="2023-01" db="EMBL/GenBank/DDBJ databases">
        <title>The diversity of Class Acidimicrobiia in South China Sea sediment environments and the proposal of Iamia marina sp. nov., a novel species of the genus Iamia.</title>
        <authorList>
            <person name="He Y."/>
            <person name="Tian X."/>
        </authorList>
    </citation>
    <scope>NUCLEOTIDE SEQUENCE</scope>
    <source>
        <strain evidence="13">DSM 19957</strain>
    </source>
</reference>
<dbReference type="GO" id="GO:0045259">
    <property type="term" value="C:proton-transporting ATP synthase complex"/>
    <property type="evidence" value="ECO:0007669"/>
    <property type="project" value="UniProtKB-KW"/>
</dbReference>
<keyword evidence="6 11" id="KW-0375">Hydrogen ion transport</keyword>
<keyword evidence="8 11" id="KW-0406">Ion transport</keyword>
<keyword evidence="11" id="KW-1003">Cell membrane</keyword>
<evidence type="ECO:0000313" key="13">
    <source>
        <dbReference type="EMBL" id="WCO66434.1"/>
    </source>
</evidence>
<comment type="subcellular location">
    <subcellularLocation>
        <location evidence="11 12">Cell membrane</location>
        <topology evidence="11 12">Multi-pass membrane protein</topology>
    </subcellularLocation>
    <subcellularLocation>
        <location evidence="1">Membrane</location>
        <topology evidence="1">Multi-pass membrane protein</topology>
    </subcellularLocation>
</comment>
<evidence type="ECO:0000256" key="11">
    <source>
        <dbReference type="HAMAP-Rule" id="MF_01393"/>
    </source>
</evidence>
<comment type="similarity">
    <text evidence="2 11 12">Belongs to the ATPase A chain family.</text>
</comment>
<evidence type="ECO:0000256" key="1">
    <source>
        <dbReference type="ARBA" id="ARBA00004141"/>
    </source>
</evidence>
<evidence type="ECO:0000256" key="2">
    <source>
        <dbReference type="ARBA" id="ARBA00006810"/>
    </source>
</evidence>
<evidence type="ECO:0000313" key="14">
    <source>
        <dbReference type="Proteomes" id="UP001216390"/>
    </source>
</evidence>
<dbReference type="PROSITE" id="PS00449">
    <property type="entry name" value="ATPASE_A"/>
    <property type="match status" value="1"/>
</dbReference>
<keyword evidence="4 11" id="KW-0138">CF(0)</keyword>
<organism evidence="13 14">
    <name type="scientific">Iamia majanohamensis</name>
    <dbReference type="NCBI Taxonomy" id="467976"/>
    <lineage>
        <taxon>Bacteria</taxon>
        <taxon>Bacillati</taxon>
        <taxon>Actinomycetota</taxon>
        <taxon>Acidimicrobiia</taxon>
        <taxon>Acidimicrobiales</taxon>
        <taxon>Iamiaceae</taxon>
        <taxon>Iamia</taxon>
    </lineage>
</organism>
<dbReference type="NCBIfam" id="TIGR01131">
    <property type="entry name" value="ATP_synt_6_or_A"/>
    <property type="match status" value="1"/>
</dbReference>
<dbReference type="InterPro" id="IPR045083">
    <property type="entry name" value="ATP_synth_F0_asu_bact/mt"/>
</dbReference>
<keyword evidence="3 11" id="KW-0813">Transport</keyword>
<accession>A0AAE9Y8S4</accession>
<feature type="transmembrane region" description="Helical" evidence="11">
    <location>
        <begin position="94"/>
        <end position="112"/>
    </location>
</feature>
<evidence type="ECO:0000256" key="10">
    <source>
        <dbReference type="ARBA" id="ARBA00023310"/>
    </source>
</evidence>
<dbReference type="HAMAP" id="MF_01393">
    <property type="entry name" value="ATP_synth_a_bact"/>
    <property type="match status" value="1"/>
</dbReference>
<feature type="transmembrane region" description="Helical" evidence="11">
    <location>
        <begin position="208"/>
        <end position="226"/>
    </location>
</feature>
<dbReference type="GO" id="GO:0046933">
    <property type="term" value="F:proton-transporting ATP synthase activity, rotational mechanism"/>
    <property type="evidence" value="ECO:0007669"/>
    <property type="project" value="UniProtKB-UniRule"/>
</dbReference>
<sequence>MFALEFPPLGHIVDWPGFAGTEGQWYEVNKVVLVYLFAVILTSLIFFLGNKKQLVPSGAQNLAEISVEFVEEQIIEPTIGHTEKKWLPPFMLSLFFYIFFTNIFEVIPIIQMPGNARIALPMFLALLAYVIYHGAGFKEHGLGYIKHALIPPGVPVFLLPLVALIEFVSKFLVQPFSHTVRLFANLLAGHILLVTFAILSAGLWTAQWYAIFLPLPAFAMVFFTAFEVMVSFLQAYVFTLLFGVYFGAATSHEH</sequence>
<keyword evidence="5 11" id="KW-0812">Transmembrane</keyword>
<feature type="transmembrane region" description="Helical" evidence="11">
    <location>
        <begin position="149"/>
        <end position="168"/>
    </location>
</feature>